<evidence type="ECO:0000313" key="5">
    <source>
        <dbReference type="EMBL" id="CAK9097215.1"/>
    </source>
</evidence>
<gene>
    <name evidence="5" type="ORF">CCMP2556_LOCUS46175</name>
</gene>
<comment type="caution">
    <text evidence="5">The sequence shown here is derived from an EMBL/GenBank/DDBJ whole genome shotgun (WGS) entry which is preliminary data.</text>
</comment>
<keyword evidence="2" id="KW-0539">Nucleus</keyword>
<dbReference type="Proteomes" id="UP001642484">
    <property type="component" value="Unassembled WGS sequence"/>
</dbReference>
<feature type="coiled-coil region" evidence="3">
    <location>
        <begin position="439"/>
        <end position="466"/>
    </location>
</feature>
<keyword evidence="6" id="KW-1185">Reference proteome</keyword>
<keyword evidence="3" id="KW-0175">Coiled coil</keyword>
<feature type="region of interest" description="Disordered" evidence="4">
    <location>
        <begin position="345"/>
        <end position="414"/>
    </location>
</feature>
<evidence type="ECO:0000256" key="2">
    <source>
        <dbReference type="ARBA" id="ARBA00023242"/>
    </source>
</evidence>
<feature type="compositionally biased region" description="Basic residues" evidence="4">
    <location>
        <begin position="381"/>
        <end position="391"/>
    </location>
</feature>
<name>A0ABP0R9F9_9DINO</name>
<comment type="subcellular location">
    <subcellularLocation>
        <location evidence="1">Nucleus</location>
    </subcellularLocation>
</comment>
<feature type="coiled-coil region" evidence="3">
    <location>
        <begin position="248"/>
        <end position="289"/>
    </location>
</feature>
<evidence type="ECO:0000256" key="4">
    <source>
        <dbReference type="SAM" id="MobiDB-lite"/>
    </source>
</evidence>
<feature type="compositionally biased region" description="Acidic residues" evidence="4">
    <location>
        <begin position="356"/>
        <end position="367"/>
    </location>
</feature>
<accession>A0ABP0R9F9</accession>
<protein>
    <recommendedName>
        <fullName evidence="7">GCF C-terminal domain-containing protein</fullName>
    </recommendedName>
</protein>
<feature type="region of interest" description="Disordered" evidence="4">
    <location>
        <begin position="1"/>
        <end position="89"/>
    </location>
</feature>
<feature type="compositionally biased region" description="Basic and acidic residues" evidence="4">
    <location>
        <begin position="47"/>
        <end position="58"/>
    </location>
</feature>
<evidence type="ECO:0008006" key="7">
    <source>
        <dbReference type="Google" id="ProtNLM"/>
    </source>
</evidence>
<organism evidence="5 6">
    <name type="scientific">Durusdinium trenchii</name>
    <dbReference type="NCBI Taxonomy" id="1381693"/>
    <lineage>
        <taxon>Eukaryota</taxon>
        <taxon>Sar</taxon>
        <taxon>Alveolata</taxon>
        <taxon>Dinophyceae</taxon>
        <taxon>Suessiales</taxon>
        <taxon>Symbiodiniaceae</taxon>
        <taxon>Durusdinium</taxon>
    </lineage>
</organism>
<evidence type="ECO:0000256" key="3">
    <source>
        <dbReference type="SAM" id="Coils"/>
    </source>
</evidence>
<dbReference type="PANTHER" id="PTHR12214:SF0">
    <property type="entry name" value="LD29489P"/>
    <property type="match status" value="1"/>
</dbReference>
<reference evidence="5 6" key="1">
    <citation type="submission" date="2024-02" db="EMBL/GenBank/DDBJ databases">
        <authorList>
            <person name="Chen Y."/>
            <person name="Shah S."/>
            <person name="Dougan E. K."/>
            <person name="Thang M."/>
            <person name="Chan C."/>
        </authorList>
    </citation>
    <scope>NUCLEOTIDE SEQUENCE [LARGE SCALE GENOMIC DNA]</scope>
</reference>
<proteinExistence type="predicted"/>
<dbReference type="InterPro" id="IPR012890">
    <property type="entry name" value="GCFC2-like"/>
</dbReference>
<evidence type="ECO:0000256" key="1">
    <source>
        <dbReference type="ARBA" id="ARBA00004123"/>
    </source>
</evidence>
<evidence type="ECO:0000313" key="6">
    <source>
        <dbReference type="Proteomes" id="UP001642484"/>
    </source>
</evidence>
<sequence>MALRRRLLSIEEDEDEEPMFKVKKSKLSRQMAATKAPADLASFKKVKGAEKLNESKDPRRSHRSSRPEAVESVGVSEAAEESVEGEVITEPCEGYDVEAEDHETSAVQAARLARAQRAAARDTGGIRAPPAQGVDSSARIKALAAAAQRELNENEEPEDAAEAWALRQLEVGLHRRRAGQAPPEELDLEQEIAQLDTPLRPRDGVQQVRQAAERVAKGHDGADRTAVRTAESVLWAPGEAMAKLWDTMKTLEGSAENREVKLEELKSQRDAAQDELREIERQDKQISRSLRCVRELEEIAWSLGGLLDEKSAKCKQAITMLSQIEADFVKRRSQRRMRDLNEALKEVGASLAHPPEEDEDKEEEPDESEQRARREQALLARRARRQERRKRQGSETRSQEGWETSDVSDEDGFEQTAKDRSSFCAAVHRQLLEDVSEDFASASAVLKALKTAKQKLQEEYRQAFVHLSLPDVFGFFVEHSTLWWDPFSLCANGAKWGPRKALTTTQLEAFDWFEDLAAFTEMMGDDDPDGELVPKIVQKCIFPEVARRLRQCWDVTCIEQSKRAAALLDECLLFEVGEDGAFNELLLAALERLRVCLRQFAPEVFVPAHLVSSWYASPVRKRLLWRCCKIAACAAHLEGRVADEQLAPLVLQEIFALRMAPHLQGPRLHLEEMDLLERFIEALPERWLDPLPAALSPLRDCLGPRAPKNAELSAERAYRLLQKMKCFDEAAALKL</sequence>
<dbReference type="PANTHER" id="PTHR12214">
    <property type="entry name" value="GC-RICH SEQUENCE DNA-BINDING FACTOR"/>
    <property type="match status" value="1"/>
</dbReference>
<dbReference type="EMBL" id="CAXAMN010025695">
    <property type="protein sequence ID" value="CAK9097215.1"/>
    <property type="molecule type" value="Genomic_DNA"/>
</dbReference>